<evidence type="ECO:0000256" key="11">
    <source>
        <dbReference type="PROSITE-ProRule" id="PRU00042"/>
    </source>
</evidence>
<comment type="similarity">
    <text evidence="2">Belongs to the mab-21 family.</text>
</comment>
<dbReference type="GO" id="GO:0016779">
    <property type="term" value="F:nucleotidyltransferase activity"/>
    <property type="evidence" value="ECO:0007669"/>
    <property type="project" value="UniProtKB-KW"/>
</dbReference>
<dbReference type="SMART" id="SM00355">
    <property type="entry name" value="ZnF_C2H2"/>
    <property type="match status" value="1"/>
</dbReference>
<evidence type="ECO:0000259" key="13">
    <source>
        <dbReference type="PROSITE" id="PS50157"/>
    </source>
</evidence>
<dbReference type="SMART" id="SM01265">
    <property type="entry name" value="Mab-21"/>
    <property type="match status" value="1"/>
</dbReference>
<keyword evidence="6" id="KW-0547">Nucleotide-binding</keyword>
<dbReference type="Pfam" id="PF12171">
    <property type="entry name" value="zf-C2H2_jaz"/>
    <property type="match status" value="1"/>
</dbReference>
<dbReference type="PROSITE" id="PS00028">
    <property type="entry name" value="ZINC_FINGER_C2H2_1"/>
    <property type="match status" value="1"/>
</dbReference>
<evidence type="ECO:0000313" key="14">
    <source>
        <dbReference type="EMBL" id="KAK3103762.1"/>
    </source>
</evidence>
<gene>
    <name evidence="14" type="ORF">FSP39_021705</name>
</gene>
<dbReference type="InterPro" id="IPR024810">
    <property type="entry name" value="MAB21L/cGLR"/>
</dbReference>
<dbReference type="InterPro" id="IPR036236">
    <property type="entry name" value="Znf_C2H2_sf"/>
</dbReference>
<evidence type="ECO:0000256" key="10">
    <source>
        <dbReference type="ARBA" id="ARBA00022842"/>
    </source>
</evidence>
<dbReference type="EMBL" id="VSWD01000005">
    <property type="protein sequence ID" value="KAK3103762.1"/>
    <property type="molecule type" value="Genomic_DNA"/>
</dbReference>
<protein>
    <recommendedName>
        <fullName evidence="13">C2H2-type domain-containing protein</fullName>
    </recommendedName>
</protein>
<feature type="domain" description="C2H2-type" evidence="13">
    <location>
        <begin position="45"/>
        <end position="69"/>
    </location>
</feature>
<dbReference type="Pfam" id="PF20266">
    <property type="entry name" value="Mab-21_C"/>
    <property type="match status" value="1"/>
</dbReference>
<evidence type="ECO:0000313" key="15">
    <source>
        <dbReference type="Proteomes" id="UP001186944"/>
    </source>
</evidence>
<evidence type="ECO:0000256" key="3">
    <source>
        <dbReference type="ARBA" id="ARBA00022679"/>
    </source>
</evidence>
<dbReference type="InterPro" id="IPR022755">
    <property type="entry name" value="Znf_C2H2_jaz"/>
</dbReference>
<dbReference type="Gene3D" id="1.10.1410.40">
    <property type="match status" value="1"/>
</dbReference>
<comment type="cofactor">
    <cofactor evidence="1">
        <name>Mg(2+)</name>
        <dbReference type="ChEBI" id="CHEBI:18420"/>
    </cofactor>
</comment>
<evidence type="ECO:0000256" key="4">
    <source>
        <dbReference type="ARBA" id="ARBA00022695"/>
    </source>
</evidence>
<evidence type="ECO:0000256" key="6">
    <source>
        <dbReference type="ARBA" id="ARBA00022741"/>
    </source>
</evidence>
<evidence type="ECO:0000256" key="8">
    <source>
        <dbReference type="ARBA" id="ARBA00022833"/>
    </source>
</evidence>
<proteinExistence type="inferred from homology"/>
<sequence length="454" mass="51111">MSVLVKLQLIVFAAFLLLGENGPVCGLQSTNTCVLLYKSGNKIEYKCPVCGKTFKTQKSLLQHETDRRHFVKGSTADVHFYRRKFVLDFENTKVKVEEEDRKKSVNLTKSILDSLLKEIRNYSGGKIYSPAIRRAGSYAVNTKIGKADEFDTNIVLNVQVAEIRTSGDLGYIFEDKVHLKKGPSSPNLNTDRRLVDHANVSIPSGQASVRLGHDVVTNLTYHGDLIPFKVKKDLYRKLQKALNVSSFKGVHLYRAAHGPALTLTIMQQGDHHISVDLTTSIPCNLSVTRGGWPRPDTRKALSQSLINATIAVGMHLVPKGDETWSISYSKAERKLMESVDAGHGCRRRVMKMMKRHVQIAASRAGFKLVGISSHIIKNQVLWSSEKRYINNYWNEINLDVCMLDTMLDLVVSLRNASLPGYFNSDENILSGKNRTILNYLADYFEQERKHILSM</sequence>
<dbReference type="InterPro" id="IPR013087">
    <property type="entry name" value="Znf_C2H2_type"/>
</dbReference>
<keyword evidence="12" id="KW-0732">Signal</keyword>
<name>A0AA88YEB6_PINIB</name>
<keyword evidence="5" id="KW-0479">Metal-binding</keyword>
<dbReference type="PROSITE" id="PS50157">
    <property type="entry name" value="ZINC_FINGER_C2H2_2"/>
    <property type="match status" value="1"/>
</dbReference>
<keyword evidence="7 11" id="KW-0863">Zinc-finger</keyword>
<dbReference type="SUPFAM" id="SSF57667">
    <property type="entry name" value="beta-beta-alpha zinc fingers"/>
    <property type="match status" value="1"/>
</dbReference>
<evidence type="ECO:0000256" key="1">
    <source>
        <dbReference type="ARBA" id="ARBA00001946"/>
    </source>
</evidence>
<keyword evidence="9" id="KW-0067">ATP-binding</keyword>
<dbReference type="PANTHER" id="PTHR10656">
    <property type="entry name" value="CELL FATE DETERMINING PROTEIN MAB21-RELATED"/>
    <property type="match status" value="1"/>
</dbReference>
<feature type="signal peptide" evidence="12">
    <location>
        <begin position="1"/>
        <end position="26"/>
    </location>
</feature>
<reference evidence="14" key="1">
    <citation type="submission" date="2019-08" db="EMBL/GenBank/DDBJ databases">
        <title>The improved chromosome-level genome for the pearl oyster Pinctada fucata martensii using PacBio sequencing and Hi-C.</title>
        <authorList>
            <person name="Zheng Z."/>
        </authorList>
    </citation>
    <scope>NUCLEOTIDE SEQUENCE</scope>
    <source>
        <strain evidence="14">ZZ-2019</strain>
        <tissue evidence="14">Adductor muscle</tissue>
    </source>
</reference>
<comment type="caution">
    <text evidence="14">The sequence shown here is derived from an EMBL/GenBank/DDBJ whole genome shotgun (WGS) entry which is preliminary data.</text>
</comment>
<accession>A0AA88YEB6</accession>
<dbReference type="Gene3D" id="3.30.460.90">
    <property type="match status" value="1"/>
</dbReference>
<keyword evidence="8" id="KW-0862">Zinc</keyword>
<dbReference type="Proteomes" id="UP001186944">
    <property type="component" value="Unassembled WGS sequence"/>
</dbReference>
<dbReference type="Gene3D" id="3.30.160.60">
    <property type="entry name" value="Classic Zinc Finger"/>
    <property type="match status" value="1"/>
</dbReference>
<dbReference type="PANTHER" id="PTHR10656:SF42">
    <property type="entry name" value="CYCLIC GMP-AMP SYNTHASE-LIKE PROTEIN-RELATED"/>
    <property type="match status" value="1"/>
</dbReference>
<evidence type="ECO:0000256" key="9">
    <source>
        <dbReference type="ARBA" id="ARBA00022840"/>
    </source>
</evidence>
<organism evidence="14 15">
    <name type="scientific">Pinctada imbricata</name>
    <name type="common">Atlantic pearl-oyster</name>
    <name type="synonym">Pinctada martensii</name>
    <dbReference type="NCBI Taxonomy" id="66713"/>
    <lineage>
        <taxon>Eukaryota</taxon>
        <taxon>Metazoa</taxon>
        <taxon>Spiralia</taxon>
        <taxon>Lophotrochozoa</taxon>
        <taxon>Mollusca</taxon>
        <taxon>Bivalvia</taxon>
        <taxon>Autobranchia</taxon>
        <taxon>Pteriomorphia</taxon>
        <taxon>Pterioida</taxon>
        <taxon>Pterioidea</taxon>
        <taxon>Pteriidae</taxon>
        <taxon>Pinctada</taxon>
    </lineage>
</organism>
<dbReference type="InterPro" id="IPR046906">
    <property type="entry name" value="Mab-21_HhH/H2TH-like"/>
</dbReference>
<evidence type="ECO:0000256" key="2">
    <source>
        <dbReference type="ARBA" id="ARBA00008307"/>
    </source>
</evidence>
<evidence type="ECO:0000256" key="7">
    <source>
        <dbReference type="ARBA" id="ARBA00022771"/>
    </source>
</evidence>
<keyword evidence="4" id="KW-0548">Nucleotidyltransferase</keyword>
<dbReference type="Pfam" id="PF03281">
    <property type="entry name" value="Mab-21"/>
    <property type="match status" value="1"/>
</dbReference>
<evidence type="ECO:0000256" key="5">
    <source>
        <dbReference type="ARBA" id="ARBA00022723"/>
    </source>
</evidence>
<feature type="chain" id="PRO_5041683342" description="C2H2-type domain-containing protein" evidence="12">
    <location>
        <begin position="27"/>
        <end position="454"/>
    </location>
</feature>
<dbReference type="GO" id="GO:0008270">
    <property type="term" value="F:zinc ion binding"/>
    <property type="evidence" value="ECO:0007669"/>
    <property type="project" value="UniProtKB-KW"/>
</dbReference>
<keyword evidence="10" id="KW-0460">Magnesium</keyword>
<dbReference type="AlphaFoldDB" id="A0AA88YEB6"/>
<keyword evidence="15" id="KW-1185">Reference proteome</keyword>
<dbReference type="GO" id="GO:0005524">
    <property type="term" value="F:ATP binding"/>
    <property type="evidence" value="ECO:0007669"/>
    <property type="project" value="UniProtKB-KW"/>
</dbReference>
<evidence type="ECO:0000256" key="12">
    <source>
        <dbReference type="SAM" id="SignalP"/>
    </source>
</evidence>
<keyword evidence="3" id="KW-0808">Transferase</keyword>
<dbReference type="InterPro" id="IPR046903">
    <property type="entry name" value="Mab-21-like_nuc_Trfase"/>
</dbReference>